<organism evidence="1 2">
    <name type="scientific">Catenulispora pinistramenti</name>
    <dbReference type="NCBI Taxonomy" id="2705254"/>
    <lineage>
        <taxon>Bacteria</taxon>
        <taxon>Bacillati</taxon>
        <taxon>Actinomycetota</taxon>
        <taxon>Actinomycetes</taxon>
        <taxon>Catenulisporales</taxon>
        <taxon>Catenulisporaceae</taxon>
        <taxon>Catenulispora</taxon>
    </lineage>
</organism>
<comment type="caution">
    <text evidence="1">The sequence shown here is derived from an EMBL/GenBank/DDBJ whole genome shotgun (WGS) entry which is preliminary data.</text>
</comment>
<reference evidence="1 2" key="1">
    <citation type="submission" date="2020-02" db="EMBL/GenBank/DDBJ databases">
        <title>Acidophilic actinobacteria isolated from forest soil.</title>
        <authorList>
            <person name="Golinska P."/>
        </authorList>
    </citation>
    <scope>NUCLEOTIDE SEQUENCE [LARGE SCALE GENOMIC DNA]</scope>
    <source>
        <strain evidence="1 2">NL8</strain>
    </source>
</reference>
<keyword evidence="2" id="KW-1185">Reference proteome</keyword>
<dbReference type="Proteomes" id="UP000730482">
    <property type="component" value="Unassembled WGS sequence"/>
</dbReference>
<dbReference type="InterPro" id="IPR009218">
    <property type="entry name" value="HD_phosphohydro"/>
</dbReference>
<evidence type="ECO:0000313" key="2">
    <source>
        <dbReference type="Proteomes" id="UP000730482"/>
    </source>
</evidence>
<gene>
    <name evidence="1" type="ORF">KGQ19_23450</name>
</gene>
<sequence length="208" mass="22580">MALSLHDRWLILAGITPESTRLGNELVARWAEPHRRYHTLEHLTRVLDGVDEFGGFADDVAAVRFAAWFHDAVYDGGAASADNEELSAQLAEAELPVLGVPEARVAEVARLVRLTKGHAVADGDRNGAVLCDADLAVLGGDATAYGAYAEAIRQEYAEVPDELFRPGRAAVLRGLLELPELFRTPVAVRRYDARARANLSAEIAALER</sequence>
<protein>
    <submittedName>
        <fullName evidence="1">Metal-dependent phosphohydrolase</fullName>
    </submittedName>
</protein>
<dbReference type="RefSeq" id="WP_212011558.1">
    <property type="nucleotide sequence ID" value="NZ_JAAFYZ010000083.1"/>
</dbReference>
<dbReference type="Gene3D" id="1.10.3210.10">
    <property type="entry name" value="Hypothetical protein af1432"/>
    <property type="match status" value="1"/>
</dbReference>
<dbReference type="EMBL" id="JAAFYZ010000083">
    <property type="protein sequence ID" value="MBS2549824.1"/>
    <property type="molecule type" value="Genomic_DNA"/>
</dbReference>
<dbReference type="PIRSF" id="PIRSF035170">
    <property type="entry name" value="HD_phosphohydro"/>
    <property type="match status" value="1"/>
</dbReference>
<proteinExistence type="predicted"/>
<evidence type="ECO:0000313" key="1">
    <source>
        <dbReference type="EMBL" id="MBS2549824.1"/>
    </source>
</evidence>
<dbReference type="PANTHER" id="PTHR21174:SF0">
    <property type="entry name" value="HD PHOSPHOHYDROLASE FAMILY PROTEIN-RELATED"/>
    <property type="match status" value="1"/>
</dbReference>
<dbReference type="PANTHER" id="PTHR21174">
    <property type="match status" value="1"/>
</dbReference>
<name>A0ABS5KUZ2_9ACTN</name>
<dbReference type="SUPFAM" id="SSF109604">
    <property type="entry name" value="HD-domain/PDEase-like"/>
    <property type="match status" value="1"/>
</dbReference>
<accession>A0ABS5KUZ2</accession>